<dbReference type="RefSeq" id="WP_377378681.1">
    <property type="nucleotide sequence ID" value="NZ_JBHSSW010000012.1"/>
</dbReference>
<evidence type="ECO:0000313" key="2">
    <source>
        <dbReference type="EMBL" id="MFC6198456.1"/>
    </source>
</evidence>
<dbReference type="Pfam" id="PF06055">
    <property type="entry name" value="ExoD"/>
    <property type="match status" value="1"/>
</dbReference>
<reference evidence="3" key="1">
    <citation type="journal article" date="2019" name="Int. J. Syst. Evol. Microbiol.">
        <title>The Global Catalogue of Microorganisms (GCM) 10K type strain sequencing project: providing services to taxonomists for standard genome sequencing and annotation.</title>
        <authorList>
            <consortium name="The Broad Institute Genomics Platform"/>
            <consortium name="The Broad Institute Genome Sequencing Center for Infectious Disease"/>
            <person name="Wu L."/>
            <person name="Ma J."/>
        </authorList>
    </citation>
    <scope>NUCLEOTIDE SEQUENCE [LARGE SCALE GENOMIC DNA]</scope>
    <source>
        <strain evidence="3">CGMCC-1.15741</strain>
    </source>
</reference>
<dbReference type="PANTHER" id="PTHR41795:SF1">
    <property type="entry name" value="EXOPOLYSACCHARIDE SYNTHESIS PROTEIN"/>
    <property type="match status" value="1"/>
</dbReference>
<proteinExistence type="predicted"/>
<feature type="transmembrane region" description="Helical" evidence="1">
    <location>
        <begin position="124"/>
        <end position="148"/>
    </location>
</feature>
<organism evidence="2 3">
    <name type="scientific">Ponticaulis profundi</name>
    <dbReference type="NCBI Taxonomy" id="2665222"/>
    <lineage>
        <taxon>Bacteria</taxon>
        <taxon>Pseudomonadati</taxon>
        <taxon>Pseudomonadota</taxon>
        <taxon>Alphaproteobacteria</taxon>
        <taxon>Hyphomonadales</taxon>
        <taxon>Hyphomonadaceae</taxon>
        <taxon>Ponticaulis</taxon>
    </lineage>
</organism>
<dbReference type="EMBL" id="JBHSSW010000012">
    <property type="protein sequence ID" value="MFC6198456.1"/>
    <property type="molecule type" value="Genomic_DNA"/>
</dbReference>
<protein>
    <submittedName>
        <fullName evidence="2">Exopolysaccharide biosynthesis protein</fullName>
    </submittedName>
</protein>
<dbReference type="InterPro" id="IPR010331">
    <property type="entry name" value="ExoD"/>
</dbReference>
<sequence length="198" mass="21733">MATTLCGLFDRLVAETEGDKVSIRDLLQIVGARSYGPIILLLGFIAVSPLTIIPGATWIVALLTLVITLQIVLGFRNPWIPARLLDFEFQREHLVEGTRTARRWAEIFDRILQPRLTFLTRKPFLQLVALMCVAAALITFPLGFVPFAPLLPGITILIFGLGLMSRDGVVILLASASLVGAVIVLSKLAERWLGISVF</sequence>
<keyword evidence="1" id="KW-1133">Transmembrane helix</keyword>
<keyword evidence="1" id="KW-0812">Transmembrane</keyword>
<feature type="transmembrane region" description="Helical" evidence="1">
    <location>
        <begin position="58"/>
        <end position="75"/>
    </location>
</feature>
<gene>
    <name evidence="2" type="ORF">ACFQDM_10210</name>
</gene>
<feature type="transmembrane region" description="Helical" evidence="1">
    <location>
        <begin position="168"/>
        <end position="189"/>
    </location>
</feature>
<name>A0ABW1SAY7_9PROT</name>
<evidence type="ECO:0000256" key="1">
    <source>
        <dbReference type="SAM" id="Phobius"/>
    </source>
</evidence>
<accession>A0ABW1SAY7</accession>
<feature type="transmembrane region" description="Helical" evidence="1">
    <location>
        <begin position="34"/>
        <end position="52"/>
    </location>
</feature>
<keyword evidence="1" id="KW-0472">Membrane</keyword>
<dbReference type="PANTHER" id="PTHR41795">
    <property type="entry name" value="EXOPOLYSACCHARIDE SYNTHESIS PROTEIN"/>
    <property type="match status" value="1"/>
</dbReference>
<dbReference type="Proteomes" id="UP001596303">
    <property type="component" value="Unassembled WGS sequence"/>
</dbReference>
<evidence type="ECO:0000313" key="3">
    <source>
        <dbReference type="Proteomes" id="UP001596303"/>
    </source>
</evidence>
<comment type="caution">
    <text evidence="2">The sequence shown here is derived from an EMBL/GenBank/DDBJ whole genome shotgun (WGS) entry which is preliminary data.</text>
</comment>
<dbReference type="PIRSF" id="PIRSF033239">
    <property type="entry name" value="ExoD"/>
    <property type="match status" value="1"/>
</dbReference>
<keyword evidence="3" id="KW-1185">Reference proteome</keyword>